<keyword evidence="3" id="KW-0804">Transcription</keyword>
<evidence type="ECO:0000256" key="2">
    <source>
        <dbReference type="ARBA" id="ARBA00023125"/>
    </source>
</evidence>
<keyword evidence="2 4" id="KW-0238">DNA-binding</keyword>
<feature type="domain" description="HTH tetR-type" evidence="6">
    <location>
        <begin position="18"/>
        <end position="78"/>
    </location>
</feature>
<keyword evidence="8" id="KW-1185">Reference proteome</keyword>
<comment type="caution">
    <text evidence="7">The sequence shown here is derived from an EMBL/GenBank/DDBJ whole genome shotgun (WGS) entry which is preliminary data.</text>
</comment>
<evidence type="ECO:0000259" key="6">
    <source>
        <dbReference type="PROSITE" id="PS50977"/>
    </source>
</evidence>
<dbReference type="Proteomes" id="UP000440096">
    <property type="component" value="Unassembled WGS sequence"/>
</dbReference>
<dbReference type="InterPro" id="IPR001647">
    <property type="entry name" value="HTH_TetR"/>
</dbReference>
<gene>
    <name evidence="7" type="ORF">GKO32_17055</name>
</gene>
<dbReference type="Pfam" id="PF00440">
    <property type="entry name" value="TetR_N"/>
    <property type="match status" value="1"/>
</dbReference>
<accession>A0A6N7Z268</accession>
<dbReference type="AlphaFoldDB" id="A0A6N7Z268"/>
<dbReference type="GO" id="GO:0003700">
    <property type="term" value="F:DNA-binding transcription factor activity"/>
    <property type="evidence" value="ECO:0007669"/>
    <property type="project" value="TreeGrafter"/>
</dbReference>
<dbReference type="PROSITE" id="PS01081">
    <property type="entry name" value="HTH_TETR_1"/>
    <property type="match status" value="1"/>
</dbReference>
<feature type="DNA-binding region" description="H-T-H motif" evidence="4">
    <location>
        <begin position="41"/>
        <end position="60"/>
    </location>
</feature>
<evidence type="ECO:0000313" key="7">
    <source>
        <dbReference type="EMBL" id="MTD55673.1"/>
    </source>
</evidence>
<keyword evidence="1" id="KW-0805">Transcription regulation</keyword>
<reference evidence="7 8" key="1">
    <citation type="submission" date="2019-11" db="EMBL/GenBank/DDBJ databases">
        <title>Draft genome of Amycolatopsis RM579.</title>
        <authorList>
            <person name="Duangmal K."/>
            <person name="Mingma R."/>
        </authorList>
    </citation>
    <scope>NUCLEOTIDE SEQUENCE [LARGE SCALE GENOMIC DNA]</scope>
    <source>
        <strain evidence="7 8">RM579</strain>
    </source>
</reference>
<dbReference type="Pfam" id="PF17920">
    <property type="entry name" value="TetR_C_16"/>
    <property type="match status" value="1"/>
</dbReference>
<dbReference type="PANTHER" id="PTHR30055:SF234">
    <property type="entry name" value="HTH-TYPE TRANSCRIPTIONAL REGULATOR BETI"/>
    <property type="match status" value="1"/>
</dbReference>
<dbReference type="PRINTS" id="PR00455">
    <property type="entry name" value="HTHTETR"/>
</dbReference>
<dbReference type="Gene3D" id="1.10.357.10">
    <property type="entry name" value="Tetracycline Repressor, domain 2"/>
    <property type="match status" value="1"/>
</dbReference>
<dbReference type="PROSITE" id="PS50977">
    <property type="entry name" value="HTH_TETR_2"/>
    <property type="match status" value="1"/>
</dbReference>
<dbReference type="GO" id="GO:0000976">
    <property type="term" value="F:transcription cis-regulatory region binding"/>
    <property type="evidence" value="ECO:0007669"/>
    <property type="project" value="TreeGrafter"/>
</dbReference>
<keyword evidence="5" id="KW-1133">Transmembrane helix</keyword>
<protein>
    <submittedName>
        <fullName evidence="7">TetR family transcriptional regulator</fullName>
    </submittedName>
</protein>
<dbReference type="OrthoDB" id="3210235at2"/>
<evidence type="ECO:0000256" key="1">
    <source>
        <dbReference type="ARBA" id="ARBA00023015"/>
    </source>
</evidence>
<dbReference type="RefSeq" id="WP_154757867.1">
    <property type="nucleotide sequence ID" value="NZ_WMBA01000024.1"/>
</dbReference>
<dbReference type="InterPro" id="IPR041678">
    <property type="entry name" value="TetR_C_16"/>
</dbReference>
<keyword evidence="5" id="KW-0812">Transmembrane</keyword>
<evidence type="ECO:0000256" key="3">
    <source>
        <dbReference type="ARBA" id="ARBA00023163"/>
    </source>
</evidence>
<dbReference type="EMBL" id="WMBA01000024">
    <property type="protein sequence ID" value="MTD55673.1"/>
    <property type="molecule type" value="Genomic_DNA"/>
</dbReference>
<proteinExistence type="predicted"/>
<evidence type="ECO:0000256" key="4">
    <source>
        <dbReference type="PROSITE-ProRule" id="PRU00335"/>
    </source>
</evidence>
<dbReference type="InterPro" id="IPR023772">
    <property type="entry name" value="DNA-bd_HTH_TetR-type_CS"/>
</dbReference>
<dbReference type="SUPFAM" id="SSF46689">
    <property type="entry name" value="Homeodomain-like"/>
    <property type="match status" value="1"/>
</dbReference>
<keyword evidence="5" id="KW-0472">Membrane</keyword>
<name>A0A6N7Z268_9PSEU</name>
<feature type="transmembrane region" description="Helical" evidence="5">
    <location>
        <begin position="144"/>
        <end position="165"/>
    </location>
</feature>
<evidence type="ECO:0000313" key="8">
    <source>
        <dbReference type="Proteomes" id="UP000440096"/>
    </source>
</evidence>
<dbReference type="InterPro" id="IPR050109">
    <property type="entry name" value="HTH-type_TetR-like_transc_reg"/>
</dbReference>
<dbReference type="PANTHER" id="PTHR30055">
    <property type="entry name" value="HTH-TYPE TRANSCRIPTIONAL REGULATOR RUTR"/>
    <property type="match status" value="1"/>
</dbReference>
<evidence type="ECO:0000256" key="5">
    <source>
        <dbReference type="SAM" id="Phobius"/>
    </source>
</evidence>
<dbReference type="InterPro" id="IPR009057">
    <property type="entry name" value="Homeodomain-like_sf"/>
</dbReference>
<organism evidence="7 8">
    <name type="scientific">Amycolatopsis pithecellobii</name>
    <dbReference type="NCBI Taxonomy" id="664692"/>
    <lineage>
        <taxon>Bacteria</taxon>
        <taxon>Bacillati</taxon>
        <taxon>Actinomycetota</taxon>
        <taxon>Actinomycetes</taxon>
        <taxon>Pseudonocardiales</taxon>
        <taxon>Pseudonocardiaceae</taxon>
        <taxon>Amycolatopsis</taxon>
    </lineage>
</organism>
<sequence length="198" mass="21312">MSTTPPARGGPARGRNAEVTRSEIVKAAARHFAARGYAHVTLQDIASDADVTAALINRYFGSKRALFEVVAAAEFGYDNTVPETAPELARGLIAFWCNVQARTSAVALVRSIDLDNGALLQTELEHRIISPLRERLRGRADAEVIVRLVTSLTMGVGLFGLGALFGGPFEELREPQRAALERRLTKVIEACLAGEADA</sequence>